<dbReference type="PANTHER" id="PTHR34205:SF2">
    <property type="entry name" value="DUF962 DOMAIN-CONTAINING PROTEIN"/>
    <property type="match status" value="1"/>
</dbReference>
<sequence length="169" mass="19043">AAVAAGKALDCFAIVPTLRVGTIVVSMSAKNWHDSRKNEHDSNTPHRHDSRLNLCITTRAHTRTGTVDTIRRFSSFAEFYPFYLAEHSSATSRRLHFVGTSLVIFLLAFGVGSGRWGLLWLLPVAGYGFAWAGHFFFEKNRPATFKHPFYSLLGDFVMYRDMLLGKVPF</sequence>
<dbReference type="InterPro" id="IPR009305">
    <property type="entry name" value="Mpo1-like"/>
</dbReference>
<organism evidence="1 2">
    <name type="scientific">Pseudomonas syringae pv. solidagae</name>
    <dbReference type="NCBI Taxonomy" id="264458"/>
    <lineage>
        <taxon>Bacteria</taxon>
        <taxon>Pseudomonadati</taxon>
        <taxon>Pseudomonadota</taxon>
        <taxon>Gammaproteobacteria</taxon>
        <taxon>Pseudomonadales</taxon>
        <taxon>Pseudomonadaceae</taxon>
        <taxon>Pseudomonas</taxon>
        <taxon>Pseudomonas syringae</taxon>
    </lineage>
</organism>
<reference evidence="1 2" key="1">
    <citation type="submission" date="2018-08" db="EMBL/GenBank/DDBJ databases">
        <title>Recombination of ecologically and evolutionarily significant loci maintains genetic cohesion in the Pseudomonas syringae species complex.</title>
        <authorList>
            <person name="Dillon M."/>
            <person name="Thakur S."/>
            <person name="Almeida R.N.D."/>
            <person name="Weir B.S."/>
            <person name="Guttman D.S."/>
        </authorList>
    </citation>
    <scope>NUCLEOTIDE SEQUENCE [LARGE SCALE GENOMIC DNA]</scope>
    <source>
        <strain evidence="1 2">ICMP 16926</strain>
    </source>
</reference>
<dbReference type="EMBL" id="RBTH01000414">
    <property type="protein sequence ID" value="RMT37749.1"/>
    <property type="molecule type" value="Genomic_DNA"/>
</dbReference>
<feature type="non-terminal residue" evidence="1">
    <location>
        <position position="1"/>
    </location>
</feature>
<dbReference type="AlphaFoldDB" id="A0A0Q0CQH9"/>
<comment type="caution">
    <text evidence="1">The sequence shown here is derived from an EMBL/GenBank/DDBJ whole genome shotgun (WGS) entry which is preliminary data.</text>
</comment>
<gene>
    <name evidence="1" type="ORF">ALP48_02299</name>
</gene>
<name>A0A0Q0CQH9_PSESX</name>
<accession>A0A0Q0CQH9</accession>
<evidence type="ECO:0000313" key="2">
    <source>
        <dbReference type="Proteomes" id="UP000268096"/>
    </source>
</evidence>
<protein>
    <submittedName>
        <fullName evidence="1">Membrane protein-like protein</fullName>
    </submittedName>
</protein>
<dbReference type="Proteomes" id="UP000268096">
    <property type="component" value="Unassembled WGS sequence"/>
</dbReference>
<dbReference type="Pfam" id="PF06127">
    <property type="entry name" value="Mpo1-like"/>
    <property type="match status" value="1"/>
</dbReference>
<proteinExistence type="predicted"/>
<evidence type="ECO:0000313" key="1">
    <source>
        <dbReference type="EMBL" id="RMT37749.1"/>
    </source>
</evidence>
<dbReference type="PANTHER" id="PTHR34205">
    <property type="entry name" value="TRANSMEMBRANE PROTEIN"/>
    <property type="match status" value="1"/>
</dbReference>